<evidence type="ECO:0000313" key="1">
    <source>
        <dbReference type="EMBL" id="TGX80511.1"/>
    </source>
</evidence>
<comment type="caution">
    <text evidence="1">The sequence shown here is derived from an EMBL/GenBank/DDBJ whole genome shotgun (WGS) entry which is preliminary data.</text>
</comment>
<dbReference type="Proteomes" id="UP000308886">
    <property type="component" value="Unassembled WGS sequence"/>
</dbReference>
<gene>
    <name evidence="1" type="ORF">E5358_12710</name>
</gene>
<dbReference type="EMBL" id="SRZC01000025">
    <property type="protein sequence ID" value="TGX80511.1"/>
    <property type="molecule type" value="Genomic_DNA"/>
</dbReference>
<name>A0AC61QMM0_9BACT</name>
<organism evidence="1 2">
    <name type="scientific">Palleniella muris</name>
    <dbReference type="NCBI Taxonomy" id="3038145"/>
    <lineage>
        <taxon>Bacteria</taxon>
        <taxon>Pseudomonadati</taxon>
        <taxon>Bacteroidota</taxon>
        <taxon>Bacteroidia</taxon>
        <taxon>Bacteroidales</taxon>
        <taxon>Prevotellaceae</taxon>
        <taxon>Palleniella</taxon>
    </lineage>
</organism>
<keyword evidence="2" id="KW-1185">Reference proteome</keyword>
<proteinExistence type="predicted"/>
<reference evidence="1" key="1">
    <citation type="submission" date="2019-04" db="EMBL/GenBank/DDBJ databases">
        <title>Microbes associate with the intestines of laboratory mice.</title>
        <authorList>
            <person name="Navarre W."/>
            <person name="Wong E."/>
            <person name="Huang K."/>
            <person name="Tropini C."/>
            <person name="Ng K."/>
            <person name="Yu B."/>
        </authorList>
    </citation>
    <scope>NUCLEOTIDE SEQUENCE</scope>
    <source>
        <strain evidence="1">NM73_A23</strain>
    </source>
</reference>
<protein>
    <submittedName>
        <fullName evidence="1">Uncharacterized protein</fullName>
    </submittedName>
</protein>
<accession>A0AC61QMM0</accession>
<sequence>MARKRIKTAMVDGKRVVIMDKTFQNGPFRDTVKNAYMAASSGSLEHTQEWVAKRVYAQTAEFRAKQRRQHEIKALVK</sequence>
<evidence type="ECO:0000313" key="2">
    <source>
        <dbReference type="Proteomes" id="UP000308886"/>
    </source>
</evidence>